<reference evidence="3" key="1">
    <citation type="submission" date="2020-09" db="EMBL/GenBank/DDBJ databases">
        <title>Complete genome sequencing of Faecalibacillus intestinalis strain 14EGH31.</title>
        <authorList>
            <person name="Sakamoto M."/>
            <person name="Murakami T."/>
            <person name="Mori H."/>
        </authorList>
    </citation>
    <scope>NUCLEOTIDE SEQUENCE [LARGE SCALE GENOMIC DNA]</scope>
    <source>
        <strain evidence="3">14EGH31</strain>
    </source>
</reference>
<dbReference type="KEGG" id="fit:Fi14EGH31_01910"/>
<gene>
    <name evidence="2" type="ORF">Fi14EGH31_01910</name>
</gene>
<accession>A0A7I8DV51</accession>
<dbReference type="Proteomes" id="UP000593842">
    <property type="component" value="Chromosome"/>
</dbReference>
<dbReference type="RefSeq" id="WP_158561474.1">
    <property type="nucleotide sequence ID" value="NZ_AP024085.1"/>
</dbReference>
<dbReference type="GeneID" id="70578599"/>
<evidence type="ECO:0000256" key="1">
    <source>
        <dbReference type="SAM" id="Phobius"/>
    </source>
</evidence>
<keyword evidence="1" id="KW-1133">Transmembrane helix</keyword>
<name>A0A7I8DV51_9FIRM</name>
<protein>
    <submittedName>
        <fullName evidence="2">Uncharacterized protein</fullName>
    </submittedName>
</protein>
<evidence type="ECO:0000313" key="2">
    <source>
        <dbReference type="EMBL" id="BCL56479.1"/>
    </source>
</evidence>
<organism evidence="2 3">
    <name type="scientific">Faecalibacillus intestinalis</name>
    <dbReference type="NCBI Taxonomy" id="1982626"/>
    <lineage>
        <taxon>Bacteria</taxon>
        <taxon>Bacillati</taxon>
        <taxon>Bacillota</taxon>
        <taxon>Erysipelotrichia</taxon>
        <taxon>Erysipelotrichales</taxon>
        <taxon>Coprobacillaceae</taxon>
        <taxon>Faecalibacillus</taxon>
    </lineage>
</organism>
<dbReference type="EMBL" id="AP024085">
    <property type="protein sequence ID" value="BCL56479.1"/>
    <property type="molecule type" value="Genomic_DNA"/>
</dbReference>
<evidence type="ECO:0000313" key="3">
    <source>
        <dbReference type="Proteomes" id="UP000593842"/>
    </source>
</evidence>
<keyword evidence="1" id="KW-0812">Transmembrane</keyword>
<keyword evidence="1" id="KW-0472">Membrane</keyword>
<feature type="transmembrane region" description="Helical" evidence="1">
    <location>
        <begin position="6"/>
        <end position="27"/>
    </location>
</feature>
<dbReference type="AlphaFoldDB" id="A0A7I8DV51"/>
<proteinExistence type="predicted"/>
<sequence length="54" mass="6799">MGWFIFMWFVILIVMLILYFIMIAFKVSKLYHDIEKRQNDDFENISKFKERMMK</sequence>